<protein>
    <submittedName>
        <fullName evidence="1">Uncharacterized protein</fullName>
    </submittedName>
</protein>
<organism evidence="1 2">
    <name type="scientific">Ixodes persulcatus</name>
    <name type="common">Taiga tick</name>
    <dbReference type="NCBI Taxonomy" id="34615"/>
    <lineage>
        <taxon>Eukaryota</taxon>
        <taxon>Metazoa</taxon>
        <taxon>Ecdysozoa</taxon>
        <taxon>Arthropoda</taxon>
        <taxon>Chelicerata</taxon>
        <taxon>Arachnida</taxon>
        <taxon>Acari</taxon>
        <taxon>Parasitiformes</taxon>
        <taxon>Ixodida</taxon>
        <taxon>Ixodoidea</taxon>
        <taxon>Ixodidae</taxon>
        <taxon>Ixodinae</taxon>
        <taxon>Ixodes</taxon>
    </lineage>
</organism>
<sequence length="166" mass="17716">MATASAGCSSNVGSATPLDPSDQKTLLIAVKDNEVERFYESQSESVRCFERSYNFLVEGFVISSSVKANYARKSFKTFIVPTDAMSAPDTGDDAGAASGELSSTKDSDLLPVVGDVSFEDLVNVENGVTICRQRTDDDIVADVTGRAGDASEEDTAEDPIRSLKRV</sequence>
<evidence type="ECO:0000313" key="2">
    <source>
        <dbReference type="Proteomes" id="UP000805193"/>
    </source>
</evidence>
<name>A0AC60P747_IXOPE</name>
<keyword evidence="2" id="KW-1185">Reference proteome</keyword>
<reference evidence="1 2" key="1">
    <citation type="journal article" date="2020" name="Cell">
        <title>Large-Scale Comparative Analyses of Tick Genomes Elucidate Their Genetic Diversity and Vector Capacities.</title>
        <authorList>
            <consortium name="Tick Genome and Microbiome Consortium (TIGMIC)"/>
            <person name="Jia N."/>
            <person name="Wang J."/>
            <person name="Shi W."/>
            <person name="Du L."/>
            <person name="Sun Y."/>
            <person name="Zhan W."/>
            <person name="Jiang J.F."/>
            <person name="Wang Q."/>
            <person name="Zhang B."/>
            <person name="Ji P."/>
            <person name="Bell-Sakyi L."/>
            <person name="Cui X.M."/>
            <person name="Yuan T.T."/>
            <person name="Jiang B.G."/>
            <person name="Yang W.F."/>
            <person name="Lam T.T."/>
            <person name="Chang Q.C."/>
            <person name="Ding S.J."/>
            <person name="Wang X.J."/>
            <person name="Zhu J.G."/>
            <person name="Ruan X.D."/>
            <person name="Zhao L."/>
            <person name="Wei J.T."/>
            <person name="Ye R.Z."/>
            <person name="Que T.C."/>
            <person name="Du C.H."/>
            <person name="Zhou Y.H."/>
            <person name="Cheng J.X."/>
            <person name="Dai P.F."/>
            <person name="Guo W.B."/>
            <person name="Han X.H."/>
            <person name="Huang E.J."/>
            <person name="Li L.F."/>
            <person name="Wei W."/>
            <person name="Gao Y.C."/>
            <person name="Liu J.Z."/>
            <person name="Shao H.Z."/>
            <person name="Wang X."/>
            <person name="Wang C.C."/>
            <person name="Yang T.C."/>
            <person name="Huo Q.B."/>
            <person name="Li W."/>
            <person name="Chen H.Y."/>
            <person name="Chen S.E."/>
            <person name="Zhou L.G."/>
            <person name="Ni X.B."/>
            <person name="Tian J.H."/>
            <person name="Sheng Y."/>
            <person name="Liu T."/>
            <person name="Pan Y.S."/>
            <person name="Xia L.Y."/>
            <person name="Li J."/>
            <person name="Zhao F."/>
            <person name="Cao W.C."/>
        </authorList>
    </citation>
    <scope>NUCLEOTIDE SEQUENCE [LARGE SCALE GENOMIC DNA]</scope>
    <source>
        <strain evidence="1">Iper-2018</strain>
    </source>
</reference>
<proteinExistence type="predicted"/>
<accession>A0AC60P747</accession>
<evidence type="ECO:0000313" key="1">
    <source>
        <dbReference type="EMBL" id="KAG0415258.1"/>
    </source>
</evidence>
<comment type="caution">
    <text evidence="1">The sequence shown here is derived from an EMBL/GenBank/DDBJ whole genome shotgun (WGS) entry which is preliminary data.</text>
</comment>
<dbReference type="EMBL" id="JABSTQ010011092">
    <property type="protein sequence ID" value="KAG0415258.1"/>
    <property type="molecule type" value="Genomic_DNA"/>
</dbReference>
<dbReference type="Proteomes" id="UP000805193">
    <property type="component" value="Unassembled WGS sequence"/>
</dbReference>
<gene>
    <name evidence="1" type="ORF">HPB47_007569</name>
</gene>